<dbReference type="Proteomes" id="UP000799755">
    <property type="component" value="Unassembled WGS sequence"/>
</dbReference>
<evidence type="ECO:0000313" key="1">
    <source>
        <dbReference type="EMBL" id="KAF2465781.1"/>
    </source>
</evidence>
<protein>
    <submittedName>
        <fullName evidence="1">Uncharacterized protein</fullName>
    </submittedName>
</protein>
<reference evidence="1" key="1">
    <citation type="journal article" date="2020" name="Stud. Mycol.">
        <title>101 Dothideomycetes genomes: a test case for predicting lifestyles and emergence of pathogens.</title>
        <authorList>
            <person name="Haridas S."/>
            <person name="Albert R."/>
            <person name="Binder M."/>
            <person name="Bloem J."/>
            <person name="Labutti K."/>
            <person name="Salamov A."/>
            <person name="Andreopoulos B."/>
            <person name="Baker S."/>
            <person name="Barry K."/>
            <person name="Bills G."/>
            <person name="Bluhm B."/>
            <person name="Cannon C."/>
            <person name="Castanera R."/>
            <person name="Culley D."/>
            <person name="Daum C."/>
            <person name="Ezra D."/>
            <person name="Gonzalez J."/>
            <person name="Henrissat B."/>
            <person name="Kuo A."/>
            <person name="Liang C."/>
            <person name="Lipzen A."/>
            <person name="Lutzoni F."/>
            <person name="Magnuson J."/>
            <person name="Mondo S."/>
            <person name="Nolan M."/>
            <person name="Ohm R."/>
            <person name="Pangilinan J."/>
            <person name="Park H.-J."/>
            <person name="Ramirez L."/>
            <person name="Alfaro M."/>
            <person name="Sun H."/>
            <person name="Tritt A."/>
            <person name="Yoshinaga Y."/>
            <person name="Zwiers L.-H."/>
            <person name="Turgeon B."/>
            <person name="Goodwin S."/>
            <person name="Spatafora J."/>
            <person name="Crous P."/>
            <person name="Grigoriev I."/>
        </authorList>
    </citation>
    <scope>NUCLEOTIDE SEQUENCE</scope>
    <source>
        <strain evidence="1">ATCC 200398</strain>
    </source>
</reference>
<gene>
    <name evidence="1" type="ORF">BDR25DRAFT_360309</name>
</gene>
<sequence length="355" mass="39856">MELFLACSKSIPRPSEDIGSLLNRWIVGGLDRICPSISCISAPVFHVSFSCLPLLLVPTPPSHARASFSCFAFSCSPRLLSAWFQATDIIYATTPSCSFSTREPYWVRLQHRLSRADTASCTRPNRNETASRLLPILSTSDYSCFFVAGFWYYKLEPDNEELWKGSEKSYVIPPVHRSGSRHGIPSTRVEAAKRDLCPVLPEIIMAQMPGGVPVGTFYVPRTCTPIQSILGMPRKWIDDWRVTIVSYLMDSARRNSKAITPRSSSIHPGHCGRHIKTALKAHRHEFDSITAHCQKQLSGFRSIYHIPLIFLPISRDGARNPLWRCLRRVCIYLIQSALVATLVFLSFSLGVFLGP</sequence>
<name>A0ACB6QFS8_9PLEO</name>
<proteinExistence type="predicted"/>
<accession>A0ACB6QFS8</accession>
<keyword evidence="2" id="KW-1185">Reference proteome</keyword>
<evidence type="ECO:0000313" key="2">
    <source>
        <dbReference type="Proteomes" id="UP000799755"/>
    </source>
</evidence>
<comment type="caution">
    <text evidence="1">The sequence shown here is derived from an EMBL/GenBank/DDBJ whole genome shotgun (WGS) entry which is preliminary data.</text>
</comment>
<organism evidence="1 2">
    <name type="scientific">Lindgomyces ingoldianus</name>
    <dbReference type="NCBI Taxonomy" id="673940"/>
    <lineage>
        <taxon>Eukaryota</taxon>
        <taxon>Fungi</taxon>
        <taxon>Dikarya</taxon>
        <taxon>Ascomycota</taxon>
        <taxon>Pezizomycotina</taxon>
        <taxon>Dothideomycetes</taxon>
        <taxon>Pleosporomycetidae</taxon>
        <taxon>Pleosporales</taxon>
        <taxon>Lindgomycetaceae</taxon>
        <taxon>Lindgomyces</taxon>
    </lineage>
</organism>
<dbReference type="EMBL" id="MU003528">
    <property type="protein sequence ID" value="KAF2465781.1"/>
    <property type="molecule type" value="Genomic_DNA"/>
</dbReference>